<dbReference type="Proteomes" id="UP000664859">
    <property type="component" value="Unassembled WGS sequence"/>
</dbReference>
<protein>
    <submittedName>
        <fullName evidence="2">Uncharacterized protein</fullName>
    </submittedName>
</protein>
<keyword evidence="3" id="KW-1185">Reference proteome</keyword>
<gene>
    <name evidence="2" type="ORF">JKP88DRAFT_224691</name>
</gene>
<organism evidence="2 3">
    <name type="scientific">Tribonema minus</name>
    <dbReference type="NCBI Taxonomy" id="303371"/>
    <lineage>
        <taxon>Eukaryota</taxon>
        <taxon>Sar</taxon>
        <taxon>Stramenopiles</taxon>
        <taxon>Ochrophyta</taxon>
        <taxon>PX clade</taxon>
        <taxon>Xanthophyceae</taxon>
        <taxon>Tribonematales</taxon>
        <taxon>Tribonemataceae</taxon>
        <taxon>Tribonema</taxon>
    </lineage>
</organism>
<proteinExistence type="predicted"/>
<evidence type="ECO:0000313" key="2">
    <source>
        <dbReference type="EMBL" id="KAG5179099.1"/>
    </source>
</evidence>
<evidence type="ECO:0000256" key="1">
    <source>
        <dbReference type="SAM" id="MobiDB-lite"/>
    </source>
</evidence>
<evidence type="ECO:0000313" key="3">
    <source>
        <dbReference type="Proteomes" id="UP000664859"/>
    </source>
</evidence>
<dbReference type="OrthoDB" id="43871at2759"/>
<name>A0A835YQ09_9STRA</name>
<accession>A0A835YQ09</accession>
<sequence>MEARIMAAVQDEQGDSDDRDLTRRTVAAIREMCTAGRISDKEKRVLLTDVIKHATGESPSMIEVAYELLLSQMDSGSGASEGFGDDEACEEFAEQCRIFAADIIGSQPPAESP</sequence>
<feature type="region of interest" description="Disordered" evidence="1">
    <location>
        <begin position="1"/>
        <end position="20"/>
    </location>
</feature>
<comment type="caution">
    <text evidence="2">The sequence shown here is derived from an EMBL/GenBank/DDBJ whole genome shotgun (WGS) entry which is preliminary data.</text>
</comment>
<dbReference type="AlphaFoldDB" id="A0A835YQ09"/>
<dbReference type="EMBL" id="JAFCMP010000501">
    <property type="protein sequence ID" value="KAG5179099.1"/>
    <property type="molecule type" value="Genomic_DNA"/>
</dbReference>
<reference evidence="2" key="1">
    <citation type="submission" date="2021-02" db="EMBL/GenBank/DDBJ databases">
        <title>First Annotated Genome of the Yellow-green Alga Tribonema minus.</title>
        <authorList>
            <person name="Mahan K.M."/>
        </authorList>
    </citation>
    <scope>NUCLEOTIDE SEQUENCE</scope>
    <source>
        <strain evidence="2">UTEX B ZZ1240</strain>
    </source>
</reference>